<keyword evidence="3" id="KW-1185">Reference proteome</keyword>
<keyword evidence="1" id="KW-1133">Transmembrane helix</keyword>
<organism evidence="2 3">
    <name type="scientific">Micromonospora palomenae</name>
    <dbReference type="NCBI Taxonomy" id="1461247"/>
    <lineage>
        <taxon>Bacteria</taxon>
        <taxon>Bacillati</taxon>
        <taxon>Actinomycetota</taxon>
        <taxon>Actinomycetes</taxon>
        <taxon>Micromonosporales</taxon>
        <taxon>Micromonosporaceae</taxon>
        <taxon>Micromonospora</taxon>
    </lineage>
</organism>
<evidence type="ECO:0000313" key="2">
    <source>
        <dbReference type="EMBL" id="TWG22209.1"/>
    </source>
</evidence>
<feature type="transmembrane region" description="Helical" evidence="1">
    <location>
        <begin position="104"/>
        <end position="126"/>
    </location>
</feature>
<evidence type="ECO:0000256" key="1">
    <source>
        <dbReference type="SAM" id="Phobius"/>
    </source>
</evidence>
<reference evidence="2 3" key="1">
    <citation type="submission" date="2019-06" db="EMBL/GenBank/DDBJ databases">
        <title>Sequencing the genomes of 1000 actinobacteria strains.</title>
        <authorList>
            <person name="Klenk H.-P."/>
        </authorList>
    </citation>
    <scope>NUCLEOTIDE SEQUENCE [LARGE SCALE GENOMIC DNA]</scope>
    <source>
        <strain evidence="2 3">DSM 102131</strain>
    </source>
</reference>
<dbReference type="Proteomes" id="UP000319927">
    <property type="component" value="Unassembled WGS sequence"/>
</dbReference>
<dbReference type="EMBL" id="VIXA01000002">
    <property type="protein sequence ID" value="TWG22209.1"/>
    <property type="molecule type" value="Genomic_DNA"/>
</dbReference>
<keyword evidence="1" id="KW-0472">Membrane</keyword>
<keyword evidence="1" id="KW-0812">Transmembrane</keyword>
<feature type="transmembrane region" description="Helical" evidence="1">
    <location>
        <begin position="64"/>
        <end position="83"/>
    </location>
</feature>
<dbReference type="AlphaFoldDB" id="A0A561WEB7"/>
<sequence length="161" mass="17518">MIENGPHAPSGPYPPSTPIPQPVKVRGPVSKARRYTWMLVVGVLFAILPFSHAANGAWRNPVSAVLGLLVFGGTSVTLIRWWYLTRRARLTATLVAPTVPRTRVLVPALFGIVFLYGAISLALDWLWRGINAEEKEAIPGLGTLGLLLLALAAVLHLRRGR</sequence>
<proteinExistence type="predicted"/>
<accession>A0A561WEB7</accession>
<evidence type="ECO:0000313" key="3">
    <source>
        <dbReference type="Proteomes" id="UP000319927"/>
    </source>
</evidence>
<feature type="transmembrane region" description="Helical" evidence="1">
    <location>
        <begin position="138"/>
        <end position="157"/>
    </location>
</feature>
<gene>
    <name evidence="2" type="ORF">FHX75_12730</name>
</gene>
<comment type="caution">
    <text evidence="2">The sequence shown here is derived from an EMBL/GenBank/DDBJ whole genome shotgun (WGS) entry which is preliminary data.</text>
</comment>
<feature type="transmembrane region" description="Helical" evidence="1">
    <location>
        <begin position="35"/>
        <end position="58"/>
    </location>
</feature>
<name>A0A561WEB7_9ACTN</name>
<protein>
    <submittedName>
        <fullName evidence="2">Uncharacterized protein</fullName>
    </submittedName>
</protein>